<protein>
    <recommendedName>
        <fullName evidence="2">CN hydrolase domain-containing protein</fullName>
    </recommendedName>
</protein>
<dbReference type="Pfam" id="PF00795">
    <property type="entry name" value="CN_hydrolase"/>
    <property type="match status" value="1"/>
</dbReference>
<name>A0A7Y0E1C9_9PROT</name>
<dbReference type="Proteomes" id="UP000539372">
    <property type="component" value="Unassembled WGS sequence"/>
</dbReference>
<sequence>MTDSVSITLWATNLAVPLAGPQDWLDRLERVVVEAKAEGSALVIAPEYVSEQWLTYHGHDAALTDEPARMAESGAALVPGIQALADTHGMDIMAGSWPVPRPDGRYSNGAHLFRAGGDAPLIQRKLCMTPSEKDPASWGIVPHEEMQVFEWNGLKCAIVICLDIELPALSMKFAQTAPDLDIIFCPSMTEKLSGYSRVFGCAKARAVELMTTVAVCGVIGSTPLGEGRPNVSGAAVYLPCEAELGFDGRFAEIGPFNEAPVGDDLGPRLHAKNIPIGVVRKLRASQPEVWPGAWTGEGVSVTRVADRAASLKKSA</sequence>
<accession>A0A7Y0E1C9</accession>
<dbReference type="PANTHER" id="PTHR43674:SF2">
    <property type="entry name" value="BETA-UREIDOPROPIONASE"/>
    <property type="match status" value="1"/>
</dbReference>
<dbReference type="PANTHER" id="PTHR43674">
    <property type="entry name" value="NITRILASE C965.09-RELATED"/>
    <property type="match status" value="1"/>
</dbReference>
<dbReference type="Gene3D" id="3.60.110.10">
    <property type="entry name" value="Carbon-nitrogen hydrolase"/>
    <property type="match status" value="1"/>
</dbReference>
<evidence type="ECO:0000313" key="3">
    <source>
        <dbReference type="EMBL" id="NMM45435.1"/>
    </source>
</evidence>
<organism evidence="3 4">
    <name type="scientific">Pacificispira spongiicola</name>
    <dbReference type="NCBI Taxonomy" id="2729598"/>
    <lineage>
        <taxon>Bacteria</taxon>
        <taxon>Pseudomonadati</taxon>
        <taxon>Pseudomonadota</taxon>
        <taxon>Alphaproteobacteria</taxon>
        <taxon>Rhodospirillales</taxon>
        <taxon>Rhodospirillaceae</taxon>
        <taxon>Pacificispira</taxon>
    </lineage>
</organism>
<comment type="caution">
    <text evidence="3">The sequence shown here is derived from an EMBL/GenBank/DDBJ whole genome shotgun (WGS) entry which is preliminary data.</text>
</comment>
<dbReference type="InterPro" id="IPR050345">
    <property type="entry name" value="Aliph_Amidase/BUP"/>
</dbReference>
<proteinExistence type="predicted"/>
<evidence type="ECO:0000259" key="2">
    <source>
        <dbReference type="PROSITE" id="PS50263"/>
    </source>
</evidence>
<dbReference type="InterPro" id="IPR036526">
    <property type="entry name" value="C-N_Hydrolase_sf"/>
</dbReference>
<dbReference type="SUPFAM" id="SSF56317">
    <property type="entry name" value="Carbon-nitrogen hydrolase"/>
    <property type="match status" value="1"/>
</dbReference>
<dbReference type="EMBL" id="JABBNT010000004">
    <property type="protein sequence ID" value="NMM45435.1"/>
    <property type="molecule type" value="Genomic_DNA"/>
</dbReference>
<gene>
    <name evidence="3" type="ORF">HH303_13155</name>
</gene>
<dbReference type="InterPro" id="IPR003010">
    <property type="entry name" value="C-N_Hydrolase"/>
</dbReference>
<dbReference type="RefSeq" id="WP_169625837.1">
    <property type="nucleotide sequence ID" value="NZ_JABBNT010000004.1"/>
</dbReference>
<dbReference type="AlphaFoldDB" id="A0A7Y0E1C9"/>
<keyword evidence="1" id="KW-0378">Hydrolase</keyword>
<keyword evidence="4" id="KW-1185">Reference proteome</keyword>
<dbReference type="GO" id="GO:0016811">
    <property type="term" value="F:hydrolase activity, acting on carbon-nitrogen (but not peptide) bonds, in linear amides"/>
    <property type="evidence" value="ECO:0007669"/>
    <property type="project" value="UniProtKB-ARBA"/>
</dbReference>
<dbReference type="PROSITE" id="PS50263">
    <property type="entry name" value="CN_HYDROLASE"/>
    <property type="match status" value="1"/>
</dbReference>
<reference evidence="3 4" key="1">
    <citation type="submission" date="2020-04" db="EMBL/GenBank/DDBJ databases">
        <title>Rhodospirillaceae bacterium KN72 isolated from deep sea.</title>
        <authorList>
            <person name="Zhang D.-C."/>
        </authorList>
    </citation>
    <scope>NUCLEOTIDE SEQUENCE [LARGE SCALE GENOMIC DNA]</scope>
    <source>
        <strain evidence="3 4">KN72</strain>
    </source>
</reference>
<evidence type="ECO:0000256" key="1">
    <source>
        <dbReference type="ARBA" id="ARBA00022801"/>
    </source>
</evidence>
<feature type="domain" description="CN hydrolase" evidence="2">
    <location>
        <begin position="7"/>
        <end position="267"/>
    </location>
</feature>
<evidence type="ECO:0000313" key="4">
    <source>
        <dbReference type="Proteomes" id="UP000539372"/>
    </source>
</evidence>